<gene>
    <name evidence="9" type="ORF">C4D60_Mb01t19480</name>
</gene>
<keyword evidence="10" id="KW-1185">Reference proteome</keyword>
<dbReference type="Gene3D" id="1.25.40.430">
    <property type="match status" value="1"/>
</dbReference>
<evidence type="ECO:0000259" key="8">
    <source>
        <dbReference type="PROSITE" id="PS51489"/>
    </source>
</evidence>
<dbReference type="SMART" id="SM00777">
    <property type="entry name" value="Mad3_BUB1_I"/>
    <property type="match status" value="1"/>
</dbReference>
<sequence>MEEEASIAAAEVALVVADVDPETAFLQKQRRRLREAEVEDGSAVATGGFEWEVYKENVRPLKRGRNVKLLNHALRSQADRNLQASLLGTRRHSSLTLLPFLPTFLSRMIEAIDEYQGEDPLQPWLECIKWVQESFPTGGECSGLVVMYEQCVRTFWHAERYREDLRYLKVWLEYADHCADAEVIFQFLDANQIGQSHSIFYTSYAMHLEGKNKLRKADDILNLGLSREATPREKLEAAYREFLIRSSRKKHGNEASCDDLLDNPLPVRSFGTVLTSAESRRQTAENLVFSKRMATLQRVDTNKHLSVYKDANSGTNDHLPNLKKNEMPWNTLGCRSDRNKENASIPTKWSSYKIPQKIGHSAGSATSSACIEVYVDEECSELPLVQVTKNPKSSILKLWQSTSQNLKKETEMLKANPLRNFPPSSLR</sequence>
<dbReference type="STRING" id="52838.A0A4S8JNC2"/>
<evidence type="ECO:0000256" key="5">
    <source>
        <dbReference type="ARBA" id="ARBA00023242"/>
    </source>
</evidence>
<dbReference type="InterPro" id="IPR015661">
    <property type="entry name" value="Bub1/Mad3"/>
</dbReference>
<protein>
    <recommendedName>
        <fullName evidence="8">BUB1 N-terminal domain-containing protein</fullName>
    </recommendedName>
</protein>
<dbReference type="GO" id="GO:0005634">
    <property type="term" value="C:nucleus"/>
    <property type="evidence" value="ECO:0007669"/>
    <property type="project" value="UniProtKB-SubCell"/>
</dbReference>
<reference evidence="9 10" key="1">
    <citation type="journal article" date="2019" name="Nat. Plants">
        <title>Genome sequencing of Musa balbisiana reveals subgenome evolution and function divergence in polyploid bananas.</title>
        <authorList>
            <person name="Yao X."/>
        </authorList>
    </citation>
    <scope>NUCLEOTIDE SEQUENCE [LARGE SCALE GENOMIC DNA]</scope>
    <source>
        <strain evidence="10">cv. DH-PKW</strain>
        <tissue evidence="9">Leaves</tissue>
    </source>
</reference>
<proteinExistence type="predicted"/>
<dbReference type="GO" id="GO:0000776">
    <property type="term" value="C:kinetochore"/>
    <property type="evidence" value="ECO:0007669"/>
    <property type="project" value="UniProtKB-KW"/>
</dbReference>
<evidence type="ECO:0000256" key="2">
    <source>
        <dbReference type="ARBA" id="ARBA00004629"/>
    </source>
</evidence>
<keyword evidence="3" id="KW-0158">Chromosome</keyword>
<comment type="caution">
    <text evidence="9">The sequence shown here is derived from an EMBL/GenBank/DDBJ whole genome shotgun (WGS) entry which is preliminary data.</text>
</comment>
<dbReference type="GO" id="GO:0004672">
    <property type="term" value="F:protein kinase activity"/>
    <property type="evidence" value="ECO:0007669"/>
    <property type="project" value="TreeGrafter"/>
</dbReference>
<dbReference type="GO" id="GO:0051754">
    <property type="term" value="P:meiotic sister chromatid cohesion, centromeric"/>
    <property type="evidence" value="ECO:0007669"/>
    <property type="project" value="TreeGrafter"/>
</dbReference>
<name>A0A4S8JNC2_MUSBA</name>
<evidence type="ECO:0000256" key="4">
    <source>
        <dbReference type="ARBA" id="ARBA00022838"/>
    </source>
</evidence>
<comment type="subcellular location">
    <subcellularLocation>
        <location evidence="2">Chromosome</location>
        <location evidence="2">Centromere</location>
        <location evidence="2">Kinetochore</location>
    </subcellularLocation>
    <subcellularLocation>
        <location evidence="1">Nucleus</location>
    </subcellularLocation>
</comment>
<evidence type="ECO:0000256" key="7">
    <source>
        <dbReference type="ARBA" id="ARBA00023328"/>
    </source>
</evidence>
<feature type="domain" description="BUB1 N-terminal" evidence="8">
    <location>
        <begin position="108"/>
        <end position="266"/>
    </location>
</feature>
<keyword evidence="7" id="KW-0137">Centromere</keyword>
<dbReference type="PANTHER" id="PTHR14030">
    <property type="entry name" value="MITOTIC CHECKPOINT SERINE/THREONINE-PROTEIN KINASE BUB1"/>
    <property type="match status" value="1"/>
</dbReference>
<accession>A0A4S8JNC2</accession>
<keyword evidence="6" id="KW-0131">Cell cycle</keyword>
<keyword evidence="5" id="KW-0539">Nucleus</keyword>
<evidence type="ECO:0000256" key="1">
    <source>
        <dbReference type="ARBA" id="ARBA00004123"/>
    </source>
</evidence>
<dbReference type="Proteomes" id="UP000317650">
    <property type="component" value="Chromosome 1"/>
</dbReference>
<dbReference type="EMBL" id="PYDT01000004">
    <property type="protein sequence ID" value="THU63783.1"/>
    <property type="molecule type" value="Genomic_DNA"/>
</dbReference>
<evidence type="ECO:0000313" key="9">
    <source>
        <dbReference type="EMBL" id="THU63783.1"/>
    </source>
</evidence>
<dbReference type="PROSITE" id="PS51489">
    <property type="entry name" value="BUB1_N"/>
    <property type="match status" value="1"/>
</dbReference>
<evidence type="ECO:0000256" key="6">
    <source>
        <dbReference type="ARBA" id="ARBA00023306"/>
    </source>
</evidence>
<evidence type="ECO:0000313" key="10">
    <source>
        <dbReference type="Proteomes" id="UP000317650"/>
    </source>
</evidence>
<dbReference type="AlphaFoldDB" id="A0A4S8JNC2"/>
<dbReference type="GO" id="GO:0007094">
    <property type="term" value="P:mitotic spindle assembly checkpoint signaling"/>
    <property type="evidence" value="ECO:0007669"/>
    <property type="project" value="InterPro"/>
</dbReference>
<dbReference type="InterPro" id="IPR013212">
    <property type="entry name" value="Mad3/Bub1_I"/>
</dbReference>
<evidence type="ECO:0000256" key="3">
    <source>
        <dbReference type="ARBA" id="ARBA00022454"/>
    </source>
</evidence>
<keyword evidence="4" id="KW-0995">Kinetochore</keyword>
<dbReference type="PANTHER" id="PTHR14030:SF19">
    <property type="entry name" value="MITOTIC SPINDLE CHECKPOINT PROTEIN BUBR1"/>
    <property type="match status" value="1"/>
</dbReference>
<organism evidence="9 10">
    <name type="scientific">Musa balbisiana</name>
    <name type="common">Banana</name>
    <dbReference type="NCBI Taxonomy" id="52838"/>
    <lineage>
        <taxon>Eukaryota</taxon>
        <taxon>Viridiplantae</taxon>
        <taxon>Streptophyta</taxon>
        <taxon>Embryophyta</taxon>
        <taxon>Tracheophyta</taxon>
        <taxon>Spermatophyta</taxon>
        <taxon>Magnoliopsida</taxon>
        <taxon>Liliopsida</taxon>
        <taxon>Zingiberales</taxon>
        <taxon>Musaceae</taxon>
        <taxon>Musa</taxon>
    </lineage>
</organism>
<dbReference type="Pfam" id="PF08311">
    <property type="entry name" value="Mad3_BUB1_I"/>
    <property type="match status" value="1"/>
</dbReference>
<dbReference type="FunFam" id="1.25.40.430:FF:000004">
    <property type="entry name" value="Mitotic spindle checkpoint protein BUBR1"/>
    <property type="match status" value="1"/>
</dbReference>